<accession>A0A369WXF6</accession>
<sequence>MLFVRLMTIYGHKFKSLFQDESELRVAKREWALSLRGYTERDIVEAIDRCKESFVWPPTIAEFLQLLKRDLAEYGLPEVLRAYVEACRFADKPRQHDWSHPAVYYAGRATDWFRLRTEDKPEVFPDFEHHYRQLCRRVIEGESLEVPLPQALPDLTSNSLALYVQQWGEKQGISQEQAATLLYYLQKPEGSPVREHFRQQAQSRAKGWGLTLSLPAKIGEGV</sequence>
<name>A0A369WXF6_9GAMM</name>
<organism evidence="1 2">
    <name type="scientific">Motiliproteus coralliicola</name>
    <dbReference type="NCBI Taxonomy" id="2283196"/>
    <lineage>
        <taxon>Bacteria</taxon>
        <taxon>Pseudomonadati</taxon>
        <taxon>Pseudomonadota</taxon>
        <taxon>Gammaproteobacteria</taxon>
        <taxon>Oceanospirillales</taxon>
        <taxon>Oceanospirillaceae</taxon>
        <taxon>Motiliproteus</taxon>
    </lineage>
</organism>
<keyword evidence="2" id="KW-1185">Reference proteome</keyword>
<dbReference type="Proteomes" id="UP000253769">
    <property type="component" value="Unassembled WGS sequence"/>
</dbReference>
<gene>
    <name evidence="1" type="ORF">DV711_00940</name>
</gene>
<reference evidence="1 2" key="1">
    <citation type="submission" date="2018-07" db="EMBL/GenBank/DDBJ databases">
        <title>Motiliproteus coralliicola sp. nov., a bacterium isolated from Coral.</title>
        <authorList>
            <person name="Wang G."/>
        </authorList>
    </citation>
    <scope>NUCLEOTIDE SEQUENCE [LARGE SCALE GENOMIC DNA]</scope>
    <source>
        <strain evidence="1 2">C34</strain>
    </source>
</reference>
<dbReference type="EMBL" id="QQOH01000001">
    <property type="protein sequence ID" value="RDE24195.1"/>
    <property type="molecule type" value="Genomic_DNA"/>
</dbReference>
<evidence type="ECO:0000313" key="2">
    <source>
        <dbReference type="Proteomes" id="UP000253769"/>
    </source>
</evidence>
<dbReference type="OrthoDB" id="5725929at2"/>
<dbReference type="Pfam" id="PF06992">
    <property type="entry name" value="Phage_lambda_P"/>
    <property type="match status" value="1"/>
</dbReference>
<comment type="caution">
    <text evidence="1">The sequence shown here is derived from an EMBL/GenBank/DDBJ whole genome shotgun (WGS) entry which is preliminary data.</text>
</comment>
<dbReference type="InterPro" id="IPR009731">
    <property type="entry name" value="P-like"/>
</dbReference>
<protein>
    <submittedName>
        <fullName evidence="1">Uncharacterized protein</fullName>
    </submittedName>
</protein>
<dbReference type="GO" id="GO:0006270">
    <property type="term" value="P:DNA replication initiation"/>
    <property type="evidence" value="ECO:0007669"/>
    <property type="project" value="InterPro"/>
</dbReference>
<proteinExistence type="predicted"/>
<dbReference type="AlphaFoldDB" id="A0A369WXF6"/>
<evidence type="ECO:0000313" key="1">
    <source>
        <dbReference type="EMBL" id="RDE24195.1"/>
    </source>
</evidence>